<evidence type="ECO:0000313" key="2">
    <source>
        <dbReference type="EMBL" id="QAY63248.1"/>
    </source>
</evidence>
<evidence type="ECO:0000256" key="1">
    <source>
        <dbReference type="SAM" id="MobiDB-lite"/>
    </source>
</evidence>
<sequence>MVGQQRDGARDGLVQPGDLGDEVRAAGHGVPRPAEVLPDIAEVVGQRVERVEQLVDALPVHHASWAASSAA</sequence>
<protein>
    <submittedName>
        <fullName evidence="2">Uncharacterized protein</fullName>
    </submittedName>
</protein>
<evidence type="ECO:0000313" key="3">
    <source>
        <dbReference type="Proteomes" id="UP000291758"/>
    </source>
</evidence>
<organism evidence="2 3">
    <name type="scientific">Xylanimonas allomyrinae</name>
    <dbReference type="NCBI Taxonomy" id="2509459"/>
    <lineage>
        <taxon>Bacteria</taxon>
        <taxon>Bacillati</taxon>
        <taxon>Actinomycetota</taxon>
        <taxon>Actinomycetes</taxon>
        <taxon>Micrococcales</taxon>
        <taxon>Promicromonosporaceae</taxon>
        <taxon>Xylanimonas</taxon>
    </lineage>
</organism>
<dbReference type="AlphaFoldDB" id="A0A4P6EYV8"/>
<dbReference type="Proteomes" id="UP000291758">
    <property type="component" value="Chromosome"/>
</dbReference>
<proteinExistence type="predicted"/>
<name>A0A4P6EYV8_9MICO</name>
<dbReference type="KEGG" id="xyl:ET495_08315"/>
<reference evidence="2 3" key="1">
    <citation type="submission" date="2019-01" db="EMBL/GenBank/DDBJ databases">
        <title>Genome sequencing of strain 2JSPR-7.</title>
        <authorList>
            <person name="Heo J."/>
            <person name="Kim S.-J."/>
            <person name="Kim J.-S."/>
            <person name="Hong S.-B."/>
            <person name="Kwon S.-W."/>
        </authorList>
    </citation>
    <scope>NUCLEOTIDE SEQUENCE [LARGE SCALE GENOMIC DNA]</scope>
    <source>
        <strain evidence="2 3">2JSPR-7</strain>
    </source>
</reference>
<accession>A0A4P6EYV8</accession>
<dbReference type="EMBL" id="CP035495">
    <property type="protein sequence ID" value="QAY63248.1"/>
    <property type="molecule type" value="Genomic_DNA"/>
</dbReference>
<keyword evidence="3" id="KW-1185">Reference proteome</keyword>
<feature type="region of interest" description="Disordered" evidence="1">
    <location>
        <begin position="1"/>
        <end position="31"/>
    </location>
</feature>
<gene>
    <name evidence="2" type="ORF">ET495_08315</name>
</gene>